<dbReference type="InterPro" id="IPR000086">
    <property type="entry name" value="NUDIX_hydrolase_dom"/>
</dbReference>
<reference evidence="11 12" key="1">
    <citation type="submission" date="2019-07" db="EMBL/GenBank/DDBJ databases">
        <title>Ln-dependent methylotrophs.</title>
        <authorList>
            <person name="Tani A."/>
        </authorList>
    </citation>
    <scope>NUCLEOTIDE SEQUENCE [LARGE SCALE GENOMIC DNA]</scope>
    <source>
        <strain evidence="11 12">SM12</strain>
    </source>
</reference>
<dbReference type="GO" id="GO:0035529">
    <property type="term" value="F:NADH pyrophosphatase activity"/>
    <property type="evidence" value="ECO:0007669"/>
    <property type="project" value="TreeGrafter"/>
</dbReference>
<dbReference type="PANTHER" id="PTHR42904">
    <property type="entry name" value="NUDIX HYDROLASE, NUDC SUBFAMILY"/>
    <property type="match status" value="1"/>
</dbReference>
<dbReference type="PROSITE" id="PS00893">
    <property type="entry name" value="NUDIX_BOX"/>
    <property type="match status" value="1"/>
</dbReference>
<dbReference type="EC" id="3.6.1.22" evidence="4"/>
<protein>
    <recommendedName>
        <fullName evidence="4">NAD(+) diphosphatase</fullName>
        <ecNumber evidence="4">3.6.1.22</ecNumber>
    </recommendedName>
</protein>
<evidence type="ECO:0000313" key="11">
    <source>
        <dbReference type="EMBL" id="TRL40480.1"/>
    </source>
</evidence>
<sequence length="323" mass="35864">MMTLSLFETDAPHPEASRLTAFSGNRLDRGAEHRTEDCLDQALAHEGAHILVLAGGKLVLKHDDQVLDALFARHEVAGLHPDRDALILLGYRENGEPRLAVSLTTPAEDLEKQFKITDARSAFRDALLDEETLGEVAQALSLTHWNAANRFCGKCGTRTNSQLGGYKRSCPACGHMMFPRTDPVVIMLTVDVENDRVLLGRGHHFAPGMYSTLAGFVEPGETIEDAVRRETLEESGIETGRVRYHASQPWPMPHSLMIGCYAEALSADIRRDEQELADCRWFSRAEVAAMLEADPAGEGPFSPPRGAIAHRLMRDWVEWSRRD</sequence>
<comment type="cofactor">
    <cofactor evidence="1">
        <name>Mg(2+)</name>
        <dbReference type="ChEBI" id="CHEBI:18420"/>
    </cofactor>
</comment>
<proteinExistence type="inferred from homology"/>
<evidence type="ECO:0000259" key="10">
    <source>
        <dbReference type="PROSITE" id="PS51462"/>
    </source>
</evidence>
<dbReference type="AlphaFoldDB" id="A0A549TE85"/>
<organism evidence="11 12">
    <name type="scientific">Rhizobium straminoryzae</name>
    <dbReference type="NCBI Taxonomy" id="1387186"/>
    <lineage>
        <taxon>Bacteria</taxon>
        <taxon>Pseudomonadati</taxon>
        <taxon>Pseudomonadota</taxon>
        <taxon>Alphaproteobacteria</taxon>
        <taxon>Hyphomicrobiales</taxon>
        <taxon>Rhizobiaceae</taxon>
        <taxon>Rhizobium/Agrobacterium group</taxon>
        <taxon>Rhizobium</taxon>
    </lineage>
</organism>
<keyword evidence="12" id="KW-1185">Reference proteome</keyword>
<comment type="catalytic activity">
    <reaction evidence="9">
        <text>a 5'-end NAD(+)-phospho-ribonucleoside in mRNA + H2O = a 5'-end phospho-adenosine-phospho-ribonucleoside in mRNA + beta-nicotinamide D-ribonucleotide + 2 H(+)</text>
        <dbReference type="Rhea" id="RHEA:60876"/>
        <dbReference type="Rhea" id="RHEA-COMP:15698"/>
        <dbReference type="Rhea" id="RHEA-COMP:15719"/>
        <dbReference type="ChEBI" id="CHEBI:14649"/>
        <dbReference type="ChEBI" id="CHEBI:15377"/>
        <dbReference type="ChEBI" id="CHEBI:15378"/>
        <dbReference type="ChEBI" id="CHEBI:144029"/>
        <dbReference type="ChEBI" id="CHEBI:144051"/>
    </reaction>
    <physiologicalReaction direction="left-to-right" evidence="9">
        <dbReference type="Rhea" id="RHEA:60877"/>
    </physiologicalReaction>
</comment>
<comment type="caution">
    <text evidence="11">The sequence shown here is derived from an EMBL/GenBank/DDBJ whole genome shotgun (WGS) entry which is preliminary data.</text>
</comment>
<evidence type="ECO:0000256" key="9">
    <source>
        <dbReference type="ARBA" id="ARBA00023679"/>
    </source>
</evidence>
<dbReference type="InterPro" id="IPR050241">
    <property type="entry name" value="NAD-cap_RNA_hydrolase_NudC"/>
</dbReference>
<keyword evidence="7" id="KW-0460">Magnesium</keyword>
<dbReference type="CDD" id="cd03429">
    <property type="entry name" value="NUDIX_NADH_pyrophosphatase_Nudt13"/>
    <property type="match status" value="1"/>
</dbReference>
<dbReference type="GO" id="GO:0110153">
    <property type="term" value="F:RNA NAD-cap (NMN-forming) hydrolase activity"/>
    <property type="evidence" value="ECO:0007669"/>
    <property type="project" value="RHEA"/>
</dbReference>
<dbReference type="SUPFAM" id="SSF55811">
    <property type="entry name" value="Nudix"/>
    <property type="match status" value="1"/>
</dbReference>
<accession>A0A549TE85</accession>
<dbReference type="GO" id="GO:0046872">
    <property type="term" value="F:metal ion binding"/>
    <property type="evidence" value="ECO:0007669"/>
    <property type="project" value="UniProtKB-KW"/>
</dbReference>
<feature type="domain" description="Nudix hydrolase" evidence="10">
    <location>
        <begin position="179"/>
        <end position="307"/>
    </location>
</feature>
<dbReference type="InterPro" id="IPR015375">
    <property type="entry name" value="NADH_PPase-like_N"/>
</dbReference>
<comment type="similarity">
    <text evidence="3">Belongs to the Nudix hydrolase family. NudC subfamily.</text>
</comment>
<dbReference type="GO" id="GO:0006742">
    <property type="term" value="P:NADP+ catabolic process"/>
    <property type="evidence" value="ECO:0007669"/>
    <property type="project" value="TreeGrafter"/>
</dbReference>
<evidence type="ECO:0000256" key="1">
    <source>
        <dbReference type="ARBA" id="ARBA00001946"/>
    </source>
</evidence>
<evidence type="ECO:0000256" key="4">
    <source>
        <dbReference type="ARBA" id="ARBA00012381"/>
    </source>
</evidence>
<comment type="cofactor">
    <cofactor evidence="2">
        <name>Zn(2+)</name>
        <dbReference type="ChEBI" id="CHEBI:29105"/>
    </cofactor>
</comment>
<evidence type="ECO:0000256" key="7">
    <source>
        <dbReference type="ARBA" id="ARBA00022842"/>
    </source>
</evidence>
<dbReference type="GO" id="GO:0005829">
    <property type="term" value="C:cytosol"/>
    <property type="evidence" value="ECO:0007669"/>
    <property type="project" value="TreeGrafter"/>
</dbReference>
<dbReference type="Pfam" id="PF09296">
    <property type="entry name" value="NUDIX-like"/>
    <property type="match status" value="1"/>
</dbReference>
<keyword evidence="5" id="KW-0479">Metal-binding</keyword>
<dbReference type="Proteomes" id="UP000316801">
    <property type="component" value="Unassembled WGS sequence"/>
</dbReference>
<evidence type="ECO:0000256" key="6">
    <source>
        <dbReference type="ARBA" id="ARBA00022801"/>
    </source>
</evidence>
<keyword evidence="8" id="KW-0520">NAD</keyword>
<keyword evidence="6 11" id="KW-0378">Hydrolase</keyword>
<dbReference type="NCBIfam" id="NF001299">
    <property type="entry name" value="PRK00241.1"/>
    <property type="match status" value="1"/>
</dbReference>
<dbReference type="InterPro" id="IPR015376">
    <property type="entry name" value="Znr_NADH_PPase"/>
</dbReference>
<gene>
    <name evidence="11" type="primary">nudC</name>
    <name evidence="11" type="ORF">FNA46_06185</name>
</gene>
<dbReference type="InterPro" id="IPR020084">
    <property type="entry name" value="NUDIX_hydrolase_CS"/>
</dbReference>
<dbReference type="Pfam" id="PF00293">
    <property type="entry name" value="NUDIX"/>
    <property type="match status" value="1"/>
</dbReference>
<dbReference type="Gene3D" id="3.90.79.10">
    <property type="entry name" value="Nucleoside Triphosphate Pyrophosphohydrolase"/>
    <property type="match status" value="1"/>
</dbReference>
<evidence type="ECO:0000256" key="3">
    <source>
        <dbReference type="ARBA" id="ARBA00009595"/>
    </source>
</evidence>
<dbReference type="GO" id="GO:0019677">
    <property type="term" value="P:NAD+ catabolic process"/>
    <property type="evidence" value="ECO:0007669"/>
    <property type="project" value="TreeGrafter"/>
</dbReference>
<dbReference type="InterPro" id="IPR049734">
    <property type="entry name" value="NudC-like_C"/>
</dbReference>
<dbReference type="Gene3D" id="3.90.79.20">
    <property type="match status" value="1"/>
</dbReference>
<dbReference type="EMBL" id="VJMG01000013">
    <property type="protein sequence ID" value="TRL40480.1"/>
    <property type="molecule type" value="Genomic_DNA"/>
</dbReference>
<dbReference type="PROSITE" id="PS51462">
    <property type="entry name" value="NUDIX"/>
    <property type="match status" value="1"/>
</dbReference>
<evidence type="ECO:0000256" key="5">
    <source>
        <dbReference type="ARBA" id="ARBA00022723"/>
    </source>
</evidence>
<evidence type="ECO:0000256" key="2">
    <source>
        <dbReference type="ARBA" id="ARBA00001947"/>
    </source>
</evidence>
<evidence type="ECO:0000313" key="12">
    <source>
        <dbReference type="Proteomes" id="UP000316801"/>
    </source>
</evidence>
<dbReference type="InterPro" id="IPR015797">
    <property type="entry name" value="NUDIX_hydrolase-like_dom_sf"/>
</dbReference>
<dbReference type="Pfam" id="PF09297">
    <property type="entry name" value="Zn_ribbon_NUD"/>
    <property type="match status" value="1"/>
</dbReference>
<dbReference type="PANTHER" id="PTHR42904:SF6">
    <property type="entry name" value="NAD-CAPPED RNA HYDROLASE NUDT12"/>
    <property type="match status" value="1"/>
</dbReference>
<evidence type="ECO:0000256" key="8">
    <source>
        <dbReference type="ARBA" id="ARBA00023027"/>
    </source>
</evidence>
<name>A0A549TE85_9HYPH</name>